<evidence type="ECO:0000313" key="3">
    <source>
        <dbReference type="EMBL" id="KAF4665841.1"/>
    </source>
</evidence>
<gene>
    <name evidence="3" type="ORF">FOL47_004403</name>
</gene>
<feature type="compositionally biased region" description="Low complexity" evidence="2">
    <location>
        <begin position="220"/>
        <end position="230"/>
    </location>
</feature>
<accession>A0A7J6M425</accession>
<dbReference type="GO" id="GO:0007018">
    <property type="term" value="P:microtubule-based movement"/>
    <property type="evidence" value="ECO:0007669"/>
    <property type="project" value="InterPro"/>
</dbReference>
<dbReference type="EMBL" id="JAAPAO010000250">
    <property type="protein sequence ID" value="KAF4665841.1"/>
    <property type="molecule type" value="Genomic_DNA"/>
</dbReference>
<reference evidence="3 4" key="1">
    <citation type="submission" date="2020-04" db="EMBL/GenBank/DDBJ databases">
        <title>Perkinsus chesapeaki whole genome sequence.</title>
        <authorList>
            <person name="Bogema D.R."/>
        </authorList>
    </citation>
    <scope>NUCLEOTIDE SEQUENCE [LARGE SCALE GENOMIC DNA]</scope>
    <source>
        <strain evidence="3">ATCC PRA-425</strain>
    </source>
</reference>
<dbReference type="GO" id="GO:0003677">
    <property type="term" value="F:DNA binding"/>
    <property type="evidence" value="ECO:0007669"/>
    <property type="project" value="InterPro"/>
</dbReference>
<feature type="region of interest" description="Disordered" evidence="2">
    <location>
        <begin position="701"/>
        <end position="738"/>
    </location>
</feature>
<proteinExistence type="predicted"/>
<dbReference type="GO" id="GO:0045505">
    <property type="term" value="F:dynein intermediate chain binding"/>
    <property type="evidence" value="ECO:0007669"/>
    <property type="project" value="InterPro"/>
</dbReference>
<sequence>MQQSAEHIAATTEAVDVPDSPQFIQTLSPVLDRNSLGSIINSYVPEQHPVGDFQKDKIQEERDETREQMGKYVTVEEAMAALSTLTRRDFAELRNLPSPPEGVLSVARGICLALGIKPKRRSSTGGIVGSSDAPQEYWKAAREHVFATTSASSLLQKLVFFDKDKVSDKTVRLLAALVDTAPFQNEIVSGTFVASKALARWLSHVVGYCLASGDKRAGCSKPFSSPSASSRGRRQTKPGTEKLQPASVRITSTVLGIPGQRKVSSSSTTRDTAPPASPAKTHKHTKKAASGFTPLSRRSPPPSDRQQMATPGSAKAKPVAQGRPQGSGSTKGALSSEGVSKSTETSLKSAKASAYPPTPSSSVKEAKKESSRPKVVGARSLSPAIRTASSAPKATASAASLRLSLPGKARPSGASSAPRSSRPLSARSSTVRLSARGQIRGKEEDNWRRTLEETRREIRELKALESRILWNMRREEKLSKKRIEHEAQKDLTEWRRKHETKLREGIEAYRKSIQDRELKENLESVRFKRERKMRAKKAELEQHAKSYDERREKAIQREIAERERALADEALRADQREDRAEIKQLLKVKEMEDAMKERSERSWERSVAMEFERKQLEAEKNRRLKSSTRLDMSSSLKPGGSPAKQRRLRKFAEPNEPISSSSSTRKSVKIEAPAQDQRPRHGPVRVRPILPVERLASFKRESTRSMFGGNESPFRPKSSGLSSSKFAPKRPDARTVGSDEPMLAKAIGKVAREMAAARRDEGEEPMPTSVKVILMNAMKESAERKRKDKMKGNTRVTAVSSSSRSISAPGLRLAKDVLQDDFPFKEEKRKRIGPLLERPLDDVAFGTAVDDIQEYPPLSVPYYSTLRISPDILQASGYSAETSHATDRPKGKRPVLLEAAAATVEQESSGASHLFLNRKMTSQAEEEGSAVKEDQFFVVQLPTTFPRVIMDDEEAEKSKDKAISSSASEVATFNEVPDGKIGSLRVHKSGRVSLLIGGIEYSCALGQKPKFAQEVACVLPTQGEIIFLGEIENKLIVSPKI</sequence>
<feature type="region of interest" description="Disordered" evidence="2">
    <location>
        <begin position="216"/>
        <end position="439"/>
    </location>
</feature>
<feature type="compositionally biased region" description="Polar residues" evidence="2">
    <location>
        <begin position="324"/>
        <end position="348"/>
    </location>
</feature>
<feature type="compositionally biased region" description="Low complexity" evidence="2">
    <location>
        <begin position="388"/>
        <end position="429"/>
    </location>
</feature>
<feature type="region of interest" description="Disordered" evidence="2">
    <location>
        <begin position="617"/>
        <end position="688"/>
    </location>
</feature>
<organism evidence="3 4">
    <name type="scientific">Perkinsus chesapeaki</name>
    <name type="common">Clam parasite</name>
    <name type="synonym">Perkinsus andrewsi</name>
    <dbReference type="NCBI Taxonomy" id="330153"/>
    <lineage>
        <taxon>Eukaryota</taxon>
        <taxon>Sar</taxon>
        <taxon>Alveolata</taxon>
        <taxon>Perkinsozoa</taxon>
        <taxon>Perkinsea</taxon>
        <taxon>Perkinsida</taxon>
        <taxon>Perkinsidae</taxon>
        <taxon>Perkinsus</taxon>
    </lineage>
</organism>
<keyword evidence="4" id="KW-1185">Reference proteome</keyword>
<dbReference type="Gene3D" id="1.20.920.60">
    <property type="match status" value="1"/>
</dbReference>
<dbReference type="InterPro" id="IPR007811">
    <property type="entry name" value="RPC4"/>
</dbReference>
<evidence type="ECO:0000256" key="2">
    <source>
        <dbReference type="SAM" id="MobiDB-lite"/>
    </source>
</evidence>
<evidence type="ECO:0000313" key="4">
    <source>
        <dbReference type="Proteomes" id="UP000591131"/>
    </source>
</evidence>
<dbReference type="GO" id="GO:0005666">
    <property type="term" value="C:RNA polymerase III complex"/>
    <property type="evidence" value="ECO:0007669"/>
    <property type="project" value="InterPro"/>
</dbReference>
<evidence type="ECO:0008006" key="5">
    <source>
        <dbReference type="Google" id="ProtNLM"/>
    </source>
</evidence>
<dbReference type="InterPro" id="IPR026983">
    <property type="entry name" value="DHC"/>
</dbReference>
<dbReference type="OrthoDB" id="5836119at2759"/>
<dbReference type="Proteomes" id="UP000591131">
    <property type="component" value="Unassembled WGS sequence"/>
</dbReference>
<dbReference type="GO" id="GO:0030286">
    <property type="term" value="C:dynein complex"/>
    <property type="evidence" value="ECO:0007669"/>
    <property type="project" value="InterPro"/>
</dbReference>
<evidence type="ECO:0000256" key="1">
    <source>
        <dbReference type="SAM" id="Coils"/>
    </source>
</evidence>
<keyword evidence="1" id="KW-0175">Coiled coil</keyword>
<protein>
    <recommendedName>
        <fullName evidence="5">DNA-directed RNA polymerase III subunit RPC4</fullName>
    </recommendedName>
</protein>
<dbReference type="Pfam" id="PF05132">
    <property type="entry name" value="RNA_pol_Rpc4"/>
    <property type="match status" value="1"/>
</dbReference>
<comment type="caution">
    <text evidence="3">The sequence shown here is derived from an EMBL/GenBank/DDBJ whole genome shotgun (WGS) entry which is preliminary data.</text>
</comment>
<feature type="compositionally biased region" description="Polar residues" evidence="2">
    <location>
        <begin position="262"/>
        <end position="271"/>
    </location>
</feature>
<feature type="compositionally biased region" description="Low complexity" evidence="2">
    <location>
        <begin position="794"/>
        <end position="803"/>
    </location>
</feature>
<name>A0A7J6M425_PERCH</name>
<dbReference type="PANTHER" id="PTHR22878">
    <property type="entry name" value="DYNEIN HEAVY CHAIN 6, AXONEMAL-LIKE-RELATED"/>
    <property type="match status" value="1"/>
</dbReference>
<dbReference type="GO" id="GO:0006383">
    <property type="term" value="P:transcription by RNA polymerase III"/>
    <property type="evidence" value="ECO:0007669"/>
    <property type="project" value="InterPro"/>
</dbReference>
<dbReference type="GO" id="GO:0051959">
    <property type="term" value="F:dynein light intermediate chain binding"/>
    <property type="evidence" value="ECO:0007669"/>
    <property type="project" value="InterPro"/>
</dbReference>
<feature type="coiled-coil region" evidence="1">
    <location>
        <begin position="530"/>
        <end position="577"/>
    </location>
</feature>
<dbReference type="AlphaFoldDB" id="A0A7J6M425"/>
<feature type="region of interest" description="Disordered" evidence="2">
    <location>
        <begin position="782"/>
        <end position="803"/>
    </location>
</feature>
<feature type="compositionally biased region" description="Polar residues" evidence="2">
    <location>
        <begin position="627"/>
        <end position="636"/>
    </location>
</feature>